<dbReference type="GO" id="GO:0006376">
    <property type="term" value="P:mRNA splice site recognition"/>
    <property type="evidence" value="ECO:0007669"/>
    <property type="project" value="InterPro"/>
</dbReference>
<evidence type="ECO:0000256" key="1">
    <source>
        <dbReference type="ARBA" id="ARBA00005655"/>
    </source>
</evidence>
<reference evidence="4" key="2">
    <citation type="submission" date="2025-08" db="UniProtKB">
        <authorList>
            <consortium name="Ensembl"/>
        </authorList>
    </citation>
    <scope>IDENTIFICATION</scope>
</reference>
<dbReference type="GeneTree" id="ENSGT00950000183213"/>
<proteinExistence type="inferred from homology"/>
<dbReference type="PANTHER" id="PTHR12375">
    <property type="entry name" value="RNA-BINDING PROTEIN LUC7-RELATED"/>
    <property type="match status" value="1"/>
</dbReference>
<feature type="region of interest" description="Disordered" evidence="3">
    <location>
        <begin position="228"/>
        <end position="383"/>
    </location>
</feature>
<sequence>MSAQAQMRAMLDQLMGTARDGDSTRQRIKFDDDRVCKSHLLNCCPHDILSGTRMDLGECSRVHDLALRADYEIATKQRDYFFELDAADHLQSFIADCDRRTEVAKKRLAETQEEINAEVAAKAERVHELNEEIGKLLAKAEQLGAEGNVDEAQKVLEEVEKARVLKREAEEIYKNSMPASSFQQQKLRVCEVCSAYLGLHDNDRRLADHFGGKLHLGFIEIREKLDKLKKKVSEKQEQRSLDRIKRRDDREEREKLKRRTRSRSGDQRRSKSHSKDQKRSESREQRSSHSHSSTSRRKHSPPSRERHRHRPRSRSGSRSHSHRHTSRQSSKEKSSRKRSSKDRSPREKDRHSKDRSQDRHERKRSCSSTNGKSSSEEREAGEI</sequence>
<dbReference type="AlphaFoldDB" id="A0A8C4S972"/>
<feature type="compositionally biased region" description="Basic and acidic residues" evidence="3">
    <location>
        <begin position="263"/>
        <end position="287"/>
    </location>
</feature>
<evidence type="ECO:0000256" key="2">
    <source>
        <dbReference type="SAM" id="Coils"/>
    </source>
</evidence>
<keyword evidence="2" id="KW-0175">Coiled coil</keyword>
<keyword evidence="5" id="KW-1185">Reference proteome</keyword>
<reference evidence="4" key="3">
    <citation type="submission" date="2025-09" db="UniProtKB">
        <authorList>
            <consortium name="Ensembl"/>
        </authorList>
    </citation>
    <scope>IDENTIFICATION</scope>
</reference>
<accession>A0A8C4S972</accession>
<dbReference type="GO" id="GO:0005685">
    <property type="term" value="C:U1 snRNP"/>
    <property type="evidence" value="ECO:0007669"/>
    <property type="project" value="InterPro"/>
</dbReference>
<dbReference type="Ensembl" id="ENSECRT00000013538.1">
    <property type="protein sequence ID" value="ENSECRP00000013307.1"/>
    <property type="gene ID" value="ENSECRG00000008868.1"/>
</dbReference>
<dbReference type="Pfam" id="PF03194">
    <property type="entry name" value="LUC7"/>
    <property type="match status" value="1"/>
</dbReference>
<dbReference type="Proteomes" id="UP000694620">
    <property type="component" value="Chromosome 12"/>
</dbReference>
<dbReference type="OrthoDB" id="153872at2759"/>
<protein>
    <submittedName>
        <fullName evidence="4">Putative RNA-binding protein Luc7-like 2</fullName>
    </submittedName>
</protein>
<feature type="compositionally biased region" description="Basic and acidic residues" evidence="3">
    <location>
        <begin position="374"/>
        <end position="383"/>
    </location>
</feature>
<comment type="similarity">
    <text evidence="1">Belongs to the Luc7 family.</text>
</comment>
<gene>
    <name evidence="4" type="primary">LOC114662054</name>
</gene>
<reference evidence="4" key="1">
    <citation type="submission" date="2021-06" db="EMBL/GenBank/DDBJ databases">
        <authorList>
            <consortium name="Wellcome Sanger Institute Data Sharing"/>
        </authorList>
    </citation>
    <scope>NUCLEOTIDE SEQUENCE [LARGE SCALE GENOMIC DNA]</scope>
</reference>
<evidence type="ECO:0000313" key="5">
    <source>
        <dbReference type="Proteomes" id="UP000694620"/>
    </source>
</evidence>
<feature type="coiled-coil region" evidence="2">
    <location>
        <begin position="94"/>
        <end position="172"/>
    </location>
</feature>
<feature type="compositionally biased region" description="Basic and acidic residues" evidence="3">
    <location>
        <begin position="228"/>
        <end position="255"/>
    </location>
</feature>
<organism evidence="4 5">
    <name type="scientific">Erpetoichthys calabaricus</name>
    <name type="common">Rope fish</name>
    <name type="synonym">Calamoichthys calabaricus</name>
    <dbReference type="NCBI Taxonomy" id="27687"/>
    <lineage>
        <taxon>Eukaryota</taxon>
        <taxon>Metazoa</taxon>
        <taxon>Chordata</taxon>
        <taxon>Craniata</taxon>
        <taxon>Vertebrata</taxon>
        <taxon>Euteleostomi</taxon>
        <taxon>Actinopterygii</taxon>
        <taxon>Polypteriformes</taxon>
        <taxon>Polypteridae</taxon>
        <taxon>Erpetoichthys</taxon>
    </lineage>
</organism>
<dbReference type="RefSeq" id="XP_028671194.1">
    <property type="nucleotide sequence ID" value="XM_028815361.2"/>
</dbReference>
<feature type="compositionally biased region" description="Basic and acidic residues" evidence="3">
    <location>
        <begin position="341"/>
        <end position="360"/>
    </location>
</feature>
<dbReference type="GO" id="GO:0003729">
    <property type="term" value="F:mRNA binding"/>
    <property type="evidence" value="ECO:0007669"/>
    <property type="project" value="InterPro"/>
</dbReference>
<dbReference type="InterPro" id="IPR004882">
    <property type="entry name" value="Luc7-rel"/>
</dbReference>
<evidence type="ECO:0000313" key="4">
    <source>
        <dbReference type="Ensembl" id="ENSECRP00000013307.1"/>
    </source>
</evidence>
<evidence type="ECO:0000256" key="3">
    <source>
        <dbReference type="SAM" id="MobiDB-lite"/>
    </source>
</evidence>
<feature type="compositionally biased region" description="Basic residues" evidence="3">
    <location>
        <begin position="294"/>
        <end position="326"/>
    </location>
</feature>
<dbReference type="GeneID" id="114662054"/>
<name>A0A8C4S972_ERPCA</name>